<dbReference type="Gene3D" id="3.40.50.880">
    <property type="match status" value="1"/>
</dbReference>
<evidence type="ECO:0000313" key="3">
    <source>
        <dbReference type="EMBL" id="KKS97942.1"/>
    </source>
</evidence>
<dbReference type="GO" id="GO:0000162">
    <property type="term" value="P:L-tryptophan biosynthetic process"/>
    <property type="evidence" value="ECO:0007669"/>
    <property type="project" value="TreeGrafter"/>
</dbReference>
<dbReference type="PRINTS" id="PR00097">
    <property type="entry name" value="ANTSNTHASEII"/>
</dbReference>
<dbReference type="EC" id="4.1.3.27" evidence="3"/>
<dbReference type="PANTHER" id="PTHR43418">
    <property type="entry name" value="MULTIFUNCTIONAL TRYPTOPHAN BIOSYNTHESIS PROTEIN-RELATED"/>
    <property type="match status" value="1"/>
</dbReference>
<dbReference type="PRINTS" id="PR00099">
    <property type="entry name" value="CPSGATASE"/>
</dbReference>
<proteinExistence type="predicted"/>
<dbReference type="InterPro" id="IPR029062">
    <property type="entry name" value="Class_I_gatase-like"/>
</dbReference>
<dbReference type="CDD" id="cd01743">
    <property type="entry name" value="GATase1_Anthranilate_Synthase"/>
    <property type="match status" value="1"/>
</dbReference>
<dbReference type="FunFam" id="3.40.50.880:FF:000003">
    <property type="entry name" value="Anthranilate synthase component II"/>
    <property type="match status" value="1"/>
</dbReference>
<dbReference type="InterPro" id="IPR017926">
    <property type="entry name" value="GATASE"/>
</dbReference>
<gene>
    <name evidence="3" type="ORF">UV73_C0004G0084</name>
</gene>
<dbReference type="GO" id="GO:0004049">
    <property type="term" value="F:anthranilate synthase activity"/>
    <property type="evidence" value="ECO:0007669"/>
    <property type="project" value="UniProtKB-EC"/>
</dbReference>
<comment type="caution">
    <text evidence="3">The sequence shown here is derived from an EMBL/GenBank/DDBJ whole genome shotgun (WGS) entry which is preliminary data.</text>
</comment>
<keyword evidence="3" id="KW-0456">Lyase</keyword>
<evidence type="ECO:0000256" key="1">
    <source>
        <dbReference type="ARBA" id="ARBA00022962"/>
    </source>
</evidence>
<reference evidence="3 4" key="1">
    <citation type="journal article" date="2015" name="Nature">
        <title>rRNA introns, odd ribosomes, and small enigmatic genomes across a large radiation of phyla.</title>
        <authorList>
            <person name="Brown C.T."/>
            <person name="Hug L.A."/>
            <person name="Thomas B.C."/>
            <person name="Sharon I."/>
            <person name="Castelle C.J."/>
            <person name="Singh A."/>
            <person name="Wilkins M.J."/>
            <person name="Williams K.H."/>
            <person name="Banfield J.F."/>
        </authorList>
    </citation>
    <scope>NUCLEOTIDE SEQUENCE [LARGE SCALE GENOMIC DNA]</scope>
</reference>
<dbReference type="PATRIC" id="fig|1618443.3.peg.741"/>
<sequence length="193" mass="21323">MKTLIIDNYDSFTYNLYQLIGELGGNPQVIRNDRISLAEIKACKYSHIVISPGPGSPEDPNYFGICSQVIIKAGKKMPVLGVCLGHQGIIHCFGGKIVRAEQILHGKKSLIKHNRQGIFKNIRSPLLGMRYHSLVGERISLPAELEITAETDDDTIMGVKHKKFPIFGIQFHPESIGTEDGLLILKNFLGSGL</sequence>
<dbReference type="NCBIfam" id="TIGR00566">
    <property type="entry name" value="trpG_papA"/>
    <property type="match status" value="1"/>
</dbReference>
<dbReference type="PANTHER" id="PTHR43418:SF4">
    <property type="entry name" value="MULTIFUNCTIONAL TRYPTOPHAN BIOSYNTHESIS PROTEIN"/>
    <property type="match status" value="1"/>
</dbReference>
<dbReference type="Proteomes" id="UP000034894">
    <property type="component" value="Unassembled WGS sequence"/>
</dbReference>
<dbReference type="AlphaFoldDB" id="A0A0G1DK29"/>
<evidence type="ECO:0000259" key="2">
    <source>
        <dbReference type="Pfam" id="PF00117"/>
    </source>
</evidence>
<dbReference type="SUPFAM" id="SSF52317">
    <property type="entry name" value="Class I glutamine amidotransferase-like"/>
    <property type="match status" value="1"/>
</dbReference>
<dbReference type="InterPro" id="IPR006221">
    <property type="entry name" value="TrpG/PapA_dom"/>
</dbReference>
<keyword evidence="1" id="KW-0315">Glutamine amidotransferase</keyword>
<dbReference type="Pfam" id="PF00117">
    <property type="entry name" value="GATase"/>
    <property type="match status" value="1"/>
</dbReference>
<feature type="domain" description="Glutamine amidotransferase" evidence="2">
    <location>
        <begin position="4"/>
        <end position="189"/>
    </location>
</feature>
<dbReference type="PROSITE" id="PS51273">
    <property type="entry name" value="GATASE_TYPE_1"/>
    <property type="match status" value="1"/>
</dbReference>
<accession>A0A0G1DK29</accession>
<dbReference type="InterPro" id="IPR050472">
    <property type="entry name" value="Anth_synth/Amidotransfase"/>
</dbReference>
<dbReference type="PRINTS" id="PR00096">
    <property type="entry name" value="GATASE"/>
</dbReference>
<dbReference type="EMBL" id="LCFP01000004">
    <property type="protein sequence ID" value="KKS97942.1"/>
    <property type="molecule type" value="Genomic_DNA"/>
</dbReference>
<organism evidence="3 4">
    <name type="scientific">Candidatus Gottesmanbacteria bacterium GW2011_GWA2_43_14</name>
    <dbReference type="NCBI Taxonomy" id="1618443"/>
    <lineage>
        <taxon>Bacteria</taxon>
        <taxon>Candidatus Gottesmaniibacteriota</taxon>
    </lineage>
</organism>
<dbReference type="STRING" id="1618443.UV73_C0004G0084"/>
<name>A0A0G1DK29_9BACT</name>
<dbReference type="GO" id="GO:0005829">
    <property type="term" value="C:cytosol"/>
    <property type="evidence" value="ECO:0007669"/>
    <property type="project" value="TreeGrafter"/>
</dbReference>
<protein>
    <submittedName>
        <fullName evidence="3">Anthranilate/para-aminobenzoate synthase component II, anthranilate synthase component II</fullName>
        <ecNumber evidence="3">4.1.3.27</ecNumber>
    </submittedName>
</protein>
<evidence type="ECO:0000313" key="4">
    <source>
        <dbReference type="Proteomes" id="UP000034894"/>
    </source>
</evidence>